<dbReference type="KEGG" id="csr:Cspa_c55980"/>
<dbReference type="GO" id="GO:0051213">
    <property type="term" value="F:dioxygenase activity"/>
    <property type="evidence" value="ECO:0007669"/>
    <property type="project" value="UniProtKB-KW"/>
</dbReference>
<dbReference type="PROSITE" id="PS51819">
    <property type="entry name" value="VOC"/>
    <property type="match status" value="1"/>
</dbReference>
<accession>M1MXS0</accession>
<dbReference type="Pfam" id="PF00903">
    <property type="entry name" value="Glyoxalase"/>
    <property type="match status" value="1"/>
</dbReference>
<evidence type="ECO:0000313" key="2">
    <source>
        <dbReference type="EMBL" id="AGF59326.1"/>
    </source>
</evidence>
<dbReference type="InterPro" id="IPR037523">
    <property type="entry name" value="VOC_core"/>
</dbReference>
<dbReference type="STRING" id="36745.CLSAP_53470"/>
<dbReference type="OrthoDB" id="9804235at2"/>
<dbReference type="HOGENOM" id="CLU_046006_10_7_9"/>
<evidence type="ECO:0000313" key="3">
    <source>
        <dbReference type="Proteomes" id="UP000011728"/>
    </source>
</evidence>
<dbReference type="AlphaFoldDB" id="M1MXS0"/>
<dbReference type="EMBL" id="CP004121">
    <property type="protein sequence ID" value="AGF59326.1"/>
    <property type="molecule type" value="Genomic_DNA"/>
</dbReference>
<evidence type="ECO:0000259" key="1">
    <source>
        <dbReference type="PROSITE" id="PS51819"/>
    </source>
</evidence>
<keyword evidence="2" id="KW-0223">Dioxygenase</keyword>
<protein>
    <submittedName>
        <fullName evidence="2">Glyoxalase/bleomycin resistance protein/dioxygenase</fullName>
    </submittedName>
</protein>
<sequence length="119" mass="13700">MDCSIKSLYFCVEDMDRAINFYENLLEQEVAIRDDIYSVFDVNGFRLGLFAYQKMNEQHTFGSNCLPSLEVNSLNILKSKLSKLEIVFPLTQIGSNWVAEFKDSEGNHIEITTPVKDHK</sequence>
<feature type="domain" description="VOC" evidence="1">
    <location>
        <begin position="4"/>
        <end position="114"/>
    </location>
</feature>
<dbReference type="InterPro" id="IPR004360">
    <property type="entry name" value="Glyas_Fos-R_dOase_dom"/>
</dbReference>
<reference evidence="2 3" key="1">
    <citation type="submission" date="2013-02" db="EMBL/GenBank/DDBJ databases">
        <title>Genome sequence of Clostridium saccharoperbutylacetonicum N1-4(HMT).</title>
        <authorList>
            <person name="Poehlein A."/>
            <person name="Daniel R."/>
        </authorList>
    </citation>
    <scope>NUCLEOTIDE SEQUENCE [LARGE SCALE GENOMIC DNA]</scope>
    <source>
        <strain evidence="3">N1-4(HMT)</strain>
    </source>
</reference>
<keyword evidence="2" id="KW-0560">Oxidoreductase</keyword>
<dbReference type="PATRIC" id="fig|931276.5.peg.5642"/>
<dbReference type="SUPFAM" id="SSF54593">
    <property type="entry name" value="Glyoxalase/Bleomycin resistance protein/Dihydroxybiphenyl dioxygenase"/>
    <property type="match status" value="1"/>
</dbReference>
<dbReference type="Gene3D" id="3.10.180.10">
    <property type="entry name" value="2,3-Dihydroxybiphenyl 1,2-Dioxygenase, domain 1"/>
    <property type="match status" value="1"/>
</dbReference>
<proteinExistence type="predicted"/>
<name>M1MXS0_9CLOT</name>
<dbReference type="InterPro" id="IPR029068">
    <property type="entry name" value="Glyas_Bleomycin-R_OHBP_Dase"/>
</dbReference>
<keyword evidence="3" id="KW-1185">Reference proteome</keyword>
<organism evidence="2 3">
    <name type="scientific">Clostridium saccharoperbutylacetonicum N1-4(HMT)</name>
    <dbReference type="NCBI Taxonomy" id="931276"/>
    <lineage>
        <taxon>Bacteria</taxon>
        <taxon>Bacillati</taxon>
        <taxon>Bacillota</taxon>
        <taxon>Clostridia</taxon>
        <taxon>Eubacteriales</taxon>
        <taxon>Clostridiaceae</taxon>
        <taxon>Clostridium</taxon>
    </lineage>
</organism>
<dbReference type="Proteomes" id="UP000011728">
    <property type="component" value="Chromosome"/>
</dbReference>
<dbReference type="RefSeq" id="WP_015395633.1">
    <property type="nucleotide sequence ID" value="NC_020291.1"/>
</dbReference>
<dbReference type="eggNOG" id="COG0346">
    <property type="taxonomic scope" value="Bacteria"/>
</dbReference>
<gene>
    <name evidence="2" type="ORF">Cspa_c55980</name>
</gene>